<accession>A0ABY6UXG6</accession>
<reference evidence="3 4" key="1">
    <citation type="submission" date="2019-06" db="EMBL/GenBank/DDBJ databases">
        <authorList>
            <person name="Broberg M."/>
        </authorList>
    </citation>
    <scope>NUCLEOTIDE SEQUENCE [LARGE SCALE GENOMIC DNA]</scope>
</reference>
<evidence type="ECO:0000313" key="4">
    <source>
        <dbReference type="Proteomes" id="UP000766486"/>
    </source>
</evidence>
<feature type="compositionally biased region" description="Polar residues" evidence="1">
    <location>
        <begin position="34"/>
        <end position="49"/>
    </location>
</feature>
<feature type="region of interest" description="Disordered" evidence="1">
    <location>
        <begin position="30"/>
        <end position="80"/>
    </location>
</feature>
<feature type="region of interest" description="Disordered" evidence="1">
    <location>
        <begin position="110"/>
        <end position="145"/>
    </location>
</feature>
<gene>
    <name evidence="3" type="ORF">CLO192961_LOCUS431284</name>
</gene>
<proteinExistence type="predicted"/>
<comment type="caution">
    <text evidence="3">The sequence shown here is derived from an EMBL/GenBank/DDBJ whole genome shotgun (WGS) entry which is preliminary data.</text>
</comment>
<evidence type="ECO:0000313" key="3">
    <source>
        <dbReference type="EMBL" id="VUC35967.1"/>
    </source>
</evidence>
<feature type="compositionally biased region" description="Polar residues" evidence="1">
    <location>
        <begin position="175"/>
        <end position="184"/>
    </location>
</feature>
<feature type="transmembrane region" description="Helical" evidence="2">
    <location>
        <begin position="328"/>
        <end position="348"/>
    </location>
</feature>
<keyword evidence="2" id="KW-0472">Membrane</keyword>
<organism evidence="3 4">
    <name type="scientific">Bionectria ochroleuca</name>
    <name type="common">Gliocladium roseum</name>
    <dbReference type="NCBI Taxonomy" id="29856"/>
    <lineage>
        <taxon>Eukaryota</taxon>
        <taxon>Fungi</taxon>
        <taxon>Dikarya</taxon>
        <taxon>Ascomycota</taxon>
        <taxon>Pezizomycotina</taxon>
        <taxon>Sordariomycetes</taxon>
        <taxon>Hypocreomycetidae</taxon>
        <taxon>Hypocreales</taxon>
        <taxon>Bionectriaceae</taxon>
        <taxon>Clonostachys</taxon>
    </lineage>
</organism>
<evidence type="ECO:0000256" key="2">
    <source>
        <dbReference type="SAM" id="Phobius"/>
    </source>
</evidence>
<dbReference type="Proteomes" id="UP000766486">
    <property type="component" value="Unassembled WGS sequence"/>
</dbReference>
<protein>
    <submittedName>
        <fullName evidence="3">Uncharacterized protein</fullName>
    </submittedName>
</protein>
<name>A0ABY6UXG6_BIOOC</name>
<feature type="transmembrane region" description="Helical" evidence="2">
    <location>
        <begin position="278"/>
        <end position="301"/>
    </location>
</feature>
<sequence>MRRLSNTFRMAHVPEVPEIPRVFEMQTYGHSYESLGSNPSPNQNATTTRPEFREPGQNPAQPLHKQGVPGPSQPAPSTNVARDSLFRDKSRFGFELISLHEASAIQLQRRECGEEDHTENGSLFKSRQRSATFSTASSRCPQTPGSTYLEFGEAVVREPLEAPAPAFIQRRSRNRTPLSETSTRLPGFDPPMSRRGLHMSRKSLYRGGPYDSWSLLAGGMPNFQRLRSESDHHRSTLPDWYKEHSLAWSDGVPTSSFRGTVPSGTRLPDIPTEKGKSFFLTVMVLTIFFPPVGVLALWGVFDTTISWCTHGELSTLTVDQRGTVKQQLIVELILYPILIIALAVSYTLTG</sequence>
<evidence type="ECO:0000256" key="1">
    <source>
        <dbReference type="SAM" id="MobiDB-lite"/>
    </source>
</evidence>
<keyword evidence="2" id="KW-0812">Transmembrane</keyword>
<feature type="region of interest" description="Disordered" evidence="1">
    <location>
        <begin position="174"/>
        <end position="193"/>
    </location>
</feature>
<keyword evidence="4" id="KW-1185">Reference proteome</keyword>
<feature type="compositionally biased region" description="Polar residues" evidence="1">
    <location>
        <begin position="120"/>
        <end position="145"/>
    </location>
</feature>
<keyword evidence="2" id="KW-1133">Transmembrane helix</keyword>
<dbReference type="EMBL" id="CABFNS010000924">
    <property type="protein sequence ID" value="VUC35967.1"/>
    <property type="molecule type" value="Genomic_DNA"/>
</dbReference>